<dbReference type="RefSeq" id="WP_055061625.1">
    <property type="nucleotide sequence ID" value="NZ_CVRQ01000017.1"/>
</dbReference>
<dbReference type="Pfam" id="PF01987">
    <property type="entry name" value="AIM24"/>
    <property type="match status" value="1"/>
</dbReference>
<dbReference type="NCBIfam" id="TIGR00266">
    <property type="entry name" value="TIGR00266 family protein"/>
    <property type="match status" value="1"/>
</dbReference>
<evidence type="ECO:0008006" key="3">
    <source>
        <dbReference type="Google" id="ProtNLM"/>
    </source>
</evidence>
<sequence length="226" mass="24185">MNYNIEGEPLPVVICNLEANETMITEKGAMSWMTPNMKMETTSNGGIGKMFGRAFSGESMFQNRYTSMGGPGMIAFASCFPGCIRPFQIAPGQEIIAQKSAFLASTSGVELSVFLQKRIGAGFFGGEGFIMQRLSGNGLAFLEFDGHIKEYELAHGQQLVIDTGYLAAMTGSCQLEIQTVPGIKNAVFGGEGLFNTVVTGPGRVWLQSMPVSQLAGAIRPFIPTGN</sequence>
<protein>
    <recommendedName>
        <fullName evidence="3">TIGR00266 family protein</fullName>
    </recommendedName>
</protein>
<dbReference type="InterPro" id="IPR036983">
    <property type="entry name" value="AIM24_sf"/>
</dbReference>
<reference evidence="2" key="1">
    <citation type="submission" date="2015-05" db="EMBL/GenBank/DDBJ databases">
        <authorList>
            <consortium name="Pathogen Informatics"/>
        </authorList>
    </citation>
    <scope>NUCLEOTIDE SEQUENCE [LARGE SCALE GENOMIC DNA]</scope>
    <source>
        <strain evidence="2">T1-815</strain>
    </source>
</reference>
<keyword evidence="2" id="KW-1185">Reference proteome</keyword>
<dbReference type="InterPro" id="IPR002838">
    <property type="entry name" value="AIM24"/>
</dbReference>
<name>A0A0M6WL82_9FIRM</name>
<accession>A0A0M6WL82</accession>
<evidence type="ECO:0000313" key="2">
    <source>
        <dbReference type="Proteomes" id="UP000049472"/>
    </source>
</evidence>
<dbReference type="SUPFAM" id="SSF51219">
    <property type="entry name" value="TRAP-like"/>
    <property type="match status" value="1"/>
</dbReference>
<organism evidence="1 2">
    <name type="scientific">Agathobacter rectalis</name>
    <dbReference type="NCBI Taxonomy" id="39491"/>
    <lineage>
        <taxon>Bacteria</taxon>
        <taxon>Bacillati</taxon>
        <taxon>Bacillota</taxon>
        <taxon>Clostridia</taxon>
        <taxon>Lachnospirales</taxon>
        <taxon>Lachnospiraceae</taxon>
        <taxon>Agathobacter</taxon>
    </lineage>
</organism>
<evidence type="ECO:0000313" key="1">
    <source>
        <dbReference type="EMBL" id="CRL36521.1"/>
    </source>
</evidence>
<dbReference type="Gene3D" id="3.60.160.10">
    <property type="entry name" value="Mitochondrial biogenesis AIM24"/>
    <property type="match status" value="1"/>
</dbReference>
<dbReference type="AlphaFoldDB" id="A0A0M6WL82"/>
<dbReference type="PANTHER" id="PTHR43657:SF1">
    <property type="entry name" value="ALTERED INHERITANCE OF MITOCHONDRIA PROTEIN 24, MITOCHONDRIAL"/>
    <property type="match status" value="1"/>
</dbReference>
<proteinExistence type="predicted"/>
<dbReference type="PANTHER" id="PTHR43657">
    <property type="entry name" value="TRYPTOPHAN RNA-BINDING ATTENUATOR PROTEIN-LIKE PROTEIN"/>
    <property type="match status" value="1"/>
</dbReference>
<dbReference type="EMBL" id="CVRQ01000017">
    <property type="protein sequence ID" value="CRL36521.1"/>
    <property type="molecule type" value="Genomic_DNA"/>
</dbReference>
<gene>
    <name evidence="1" type="ORF">T1815_13591</name>
</gene>
<dbReference type="Proteomes" id="UP000049472">
    <property type="component" value="Unassembled WGS sequence"/>
</dbReference>
<dbReference type="InterPro" id="IPR016031">
    <property type="entry name" value="Trp_RNA-bd_attenuator-like_dom"/>
</dbReference>